<comment type="caution">
    <text evidence="1">The sequence shown here is derived from an EMBL/GenBank/DDBJ whole genome shotgun (WGS) entry which is preliminary data.</text>
</comment>
<accession>A0ABP0J584</accession>
<keyword evidence="2" id="KW-1185">Reference proteome</keyword>
<protein>
    <submittedName>
        <fullName evidence="1">Uncharacterized protein</fullName>
    </submittedName>
</protein>
<evidence type="ECO:0000313" key="2">
    <source>
        <dbReference type="Proteomes" id="UP001642464"/>
    </source>
</evidence>
<proteinExistence type="predicted"/>
<dbReference type="Proteomes" id="UP001642464">
    <property type="component" value="Unassembled WGS sequence"/>
</dbReference>
<sequence length="508" mass="56494">MLFAGEPAGLDEALPDPVEDVCVLAKAAEQGDIKRFTELLETAAVKDLNAPQAQDRRGETETPFSLLLQSLRNNGVLGQDEKHAIYKAAEAGADWSSCSRTTGINGSMDPFRLLLQLLIELKILGTNSADELIDLAISTGARWRRCPHGSQISFSDEWVFLFLLDLLCGAGILVQPASMQLLERSLNNWGIHQPVMTLLFEGGGTMFSNVVQIAMRHDLLGTPDGQALLEFCYARGARWDIRDGWNQTSFLELLECALQHRRRELCGKRSIEDNLKVVRGILECQQDSHNLWNGSEVREKGDACETTFYYMLRALAEAGLVGLSIARQYISTAEEFGAKWDAIAWNYSPPWGIYEKGKLTNFHSLVDLLGHAGCLEHPDTVTILSRALEFGADFAVDDHRPPGRRRIVAHIPNLLWTCRRQMLVLIALLSHDRAITGPDDVGAALNWLALLVKRQHGPAISLKVGHPVVRLVFSFLPRVPPVLGYDFKTEGRGGRSFQRRHRSAEEGL</sequence>
<name>A0ABP0J584_9DINO</name>
<evidence type="ECO:0000313" key="1">
    <source>
        <dbReference type="EMBL" id="CAK9009522.1"/>
    </source>
</evidence>
<dbReference type="EMBL" id="CAXAMM010006014">
    <property type="protein sequence ID" value="CAK9009522.1"/>
    <property type="molecule type" value="Genomic_DNA"/>
</dbReference>
<organism evidence="1 2">
    <name type="scientific">Durusdinium trenchii</name>
    <dbReference type="NCBI Taxonomy" id="1381693"/>
    <lineage>
        <taxon>Eukaryota</taxon>
        <taxon>Sar</taxon>
        <taxon>Alveolata</taxon>
        <taxon>Dinophyceae</taxon>
        <taxon>Suessiales</taxon>
        <taxon>Symbiodiniaceae</taxon>
        <taxon>Durusdinium</taxon>
    </lineage>
</organism>
<reference evidence="1 2" key="1">
    <citation type="submission" date="2024-02" db="EMBL/GenBank/DDBJ databases">
        <authorList>
            <person name="Chen Y."/>
            <person name="Shah S."/>
            <person name="Dougan E. K."/>
            <person name="Thang M."/>
            <person name="Chan C."/>
        </authorList>
    </citation>
    <scope>NUCLEOTIDE SEQUENCE [LARGE SCALE GENOMIC DNA]</scope>
</reference>
<gene>
    <name evidence="1" type="ORF">SCF082_LOCUS10316</name>
</gene>